<evidence type="ECO:0000256" key="1">
    <source>
        <dbReference type="SAM" id="SignalP"/>
    </source>
</evidence>
<sequence>MRHAILIFMMATMLGSPALADHPGERLNEVTAEEEPGFEAVSRPGPDLDLVTMDGETLDLEDFAGRILVVNLRPASCTEACDAQHRQLEKTVTSLNASPMRDMVGFVTVAEDAADIDTLDAENWSIVRSQGSLEDLEARLAAVSERSSDAPMLHIFDRQGRHVGIFHGTDFEPLNLLMHINGLTNAHPHPEPAGFLDKVLGWFE</sequence>
<comment type="caution">
    <text evidence="3">The sequence shown here is derived from an EMBL/GenBank/DDBJ whole genome shotgun (WGS) entry which is preliminary data.</text>
</comment>
<feature type="signal peptide" evidence="1">
    <location>
        <begin position="1"/>
        <end position="20"/>
    </location>
</feature>
<keyword evidence="4" id="KW-1185">Reference proteome</keyword>
<keyword evidence="1" id="KW-0732">Signal</keyword>
<dbReference type="AlphaFoldDB" id="U3ADQ2"/>
<dbReference type="InterPro" id="IPR036249">
    <property type="entry name" value="Thioredoxin-like_sf"/>
</dbReference>
<proteinExistence type="predicted"/>
<reference evidence="3" key="1">
    <citation type="journal article" date="2013" name="Genome Announc.">
        <title>Draft Genome Sequence of Loktanella cinnabarina LL-001T, Isolated from Deep-Sea Floor Sediment.</title>
        <authorList>
            <person name="Nishi S."/>
            <person name="Tsubouchi T."/>
            <person name="Takaki Y."/>
            <person name="Koyanagi R."/>
            <person name="Satoh N."/>
            <person name="Maruyama T."/>
            <person name="Hatada Y."/>
        </authorList>
    </citation>
    <scope>NUCLEOTIDE SEQUENCE [LARGE SCALE GENOMIC DNA]</scope>
    <source>
        <strain evidence="3">LL-001</strain>
    </source>
</reference>
<evidence type="ECO:0000313" key="3">
    <source>
        <dbReference type="EMBL" id="GAD55804.1"/>
    </source>
</evidence>
<dbReference type="Pfam" id="PF08534">
    <property type="entry name" value="Redoxin"/>
    <property type="match status" value="1"/>
</dbReference>
<dbReference type="SUPFAM" id="SSF52833">
    <property type="entry name" value="Thioredoxin-like"/>
    <property type="match status" value="1"/>
</dbReference>
<gene>
    <name evidence="3" type="ORF">MBELCI_1856</name>
</gene>
<dbReference type="Proteomes" id="UP000016566">
    <property type="component" value="Unassembled WGS sequence"/>
</dbReference>
<dbReference type="EMBL" id="BATB01000021">
    <property type="protein sequence ID" value="GAD55804.1"/>
    <property type="molecule type" value="Genomic_DNA"/>
</dbReference>
<dbReference type="eggNOG" id="ENOG5032UHM">
    <property type="taxonomic scope" value="Bacteria"/>
</dbReference>
<name>U3ADQ2_9RHOB</name>
<dbReference type="InterPro" id="IPR013740">
    <property type="entry name" value="Redoxin"/>
</dbReference>
<dbReference type="GO" id="GO:0016491">
    <property type="term" value="F:oxidoreductase activity"/>
    <property type="evidence" value="ECO:0007669"/>
    <property type="project" value="InterPro"/>
</dbReference>
<accession>U3ADQ2</accession>
<protein>
    <recommendedName>
        <fullName evidence="2">Redoxin domain-containing protein</fullName>
    </recommendedName>
</protein>
<dbReference type="STRING" id="1337093.MBELCI_1856"/>
<evidence type="ECO:0000259" key="2">
    <source>
        <dbReference type="Pfam" id="PF08534"/>
    </source>
</evidence>
<feature type="chain" id="PRO_5004637854" description="Redoxin domain-containing protein" evidence="1">
    <location>
        <begin position="21"/>
        <end position="204"/>
    </location>
</feature>
<organism evidence="3 4">
    <name type="scientific">Limimaricola cinnabarinus LL-001</name>
    <dbReference type="NCBI Taxonomy" id="1337093"/>
    <lineage>
        <taxon>Bacteria</taxon>
        <taxon>Pseudomonadati</taxon>
        <taxon>Pseudomonadota</taxon>
        <taxon>Alphaproteobacteria</taxon>
        <taxon>Rhodobacterales</taxon>
        <taxon>Paracoccaceae</taxon>
        <taxon>Limimaricola</taxon>
    </lineage>
</organism>
<dbReference type="Gene3D" id="3.40.30.10">
    <property type="entry name" value="Glutaredoxin"/>
    <property type="match status" value="1"/>
</dbReference>
<feature type="domain" description="Redoxin" evidence="2">
    <location>
        <begin position="44"/>
        <end position="110"/>
    </location>
</feature>
<evidence type="ECO:0000313" key="4">
    <source>
        <dbReference type="Proteomes" id="UP000016566"/>
    </source>
</evidence>